<proteinExistence type="predicted"/>
<protein>
    <submittedName>
        <fullName evidence="1">Uncharacterized protein</fullName>
    </submittedName>
</protein>
<comment type="caution">
    <text evidence="1">The sequence shown here is derived from an EMBL/GenBank/DDBJ whole genome shotgun (WGS) entry which is preliminary data.</text>
</comment>
<organism evidence="1 2">
    <name type="scientific">Austropuccinia psidii MF-1</name>
    <dbReference type="NCBI Taxonomy" id="1389203"/>
    <lineage>
        <taxon>Eukaryota</taxon>
        <taxon>Fungi</taxon>
        <taxon>Dikarya</taxon>
        <taxon>Basidiomycota</taxon>
        <taxon>Pucciniomycotina</taxon>
        <taxon>Pucciniomycetes</taxon>
        <taxon>Pucciniales</taxon>
        <taxon>Sphaerophragmiaceae</taxon>
        <taxon>Austropuccinia</taxon>
    </lineage>
</organism>
<dbReference type="AlphaFoldDB" id="A0A9Q3HAP4"/>
<accession>A0A9Q3HAP4</accession>
<reference evidence="1" key="1">
    <citation type="submission" date="2021-03" db="EMBL/GenBank/DDBJ databases">
        <title>Draft genome sequence of rust myrtle Austropuccinia psidii MF-1, a brazilian biotype.</title>
        <authorList>
            <person name="Quecine M.C."/>
            <person name="Pachon D.M.R."/>
            <person name="Bonatelli M.L."/>
            <person name="Correr F.H."/>
            <person name="Franceschini L.M."/>
            <person name="Leite T.F."/>
            <person name="Margarido G.R.A."/>
            <person name="Almeida C.A."/>
            <person name="Ferrarezi J.A."/>
            <person name="Labate C.A."/>
        </authorList>
    </citation>
    <scope>NUCLEOTIDE SEQUENCE</scope>
    <source>
        <strain evidence="1">MF-1</strain>
    </source>
</reference>
<sequence length="138" mass="15336">MEDARTFISSQRLSRAFDTLFESPEADITAIPVVRPESFPTGNSGAIPVLVQELAYGFKAAEVGTSAKPLDRDHELLSSSKNVFEPRKDGGTYEWLDTNVLQITSPNNKCLVEKPKHFVRGPEERVGPKHIFGHYLHG</sequence>
<evidence type="ECO:0000313" key="1">
    <source>
        <dbReference type="EMBL" id="MBW0495190.1"/>
    </source>
</evidence>
<keyword evidence="2" id="KW-1185">Reference proteome</keyword>
<evidence type="ECO:0000313" key="2">
    <source>
        <dbReference type="Proteomes" id="UP000765509"/>
    </source>
</evidence>
<gene>
    <name evidence="1" type="ORF">O181_034905</name>
</gene>
<dbReference type="EMBL" id="AVOT02012961">
    <property type="protein sequence ID" value="MBW0495190.1"/>
    <property type="molecule type" value="Genomic_DNA"/>
</dbReference>
<dbReference type="Proteomes" id="UP000765509">
    <property type="component" value="Unassembled WGS sequence"/>
</dbReference>
<name>A0A9Q3HAP4_9BASI</name>